<evidence type="ECO:0000313" key="7">
    <source>
        <dbReference type="EMBL" id="SVD45989.1"/>
    </source>
</evidence>
<dbReference type="InterPro" id="IPR007197">
    <property type="entry name" value="rSAM"/>
</dbReference>
<organism evidence="7">
    <name type="scientific">marine metagenome</name>
    <dbReference type="NCBI Taxonomy" id="408172"/>
    <lineage>
        <taxon>unclassified sequences</taxon>
        <taxon>metagenomes</taxon>
        <taxon>ecological metagenomes</taxon>
    </lineage>
</organism>
<evidence type="ECO:0000256" key="1">
    <source>
        <dbReference type="ARBA" id="ARBA00001966"/>
    </source>
</evidence>
<dbReference type="PANTHER" id="PTHR43409:SF7">
    <property type="entry name" value="BLL1977 PROTEIN"/>
    <property type="match status" value="1"/>
</dbReference>
<name>A0A382VHL5_9ZZZZ</name>
<sequence length="284" mass="32722">AGRKYRRYSVEHVLDHLEDLTKNYGIRHVHFEDDNLTLDRKRFMELMHGIIDRKLKFTWDTPNGTFANALDEEMMVLIKKTGCTYLIVAPESGDQWVIDNVIGKQPLTLENVTRIFKVAKKIGVDMQAFYIIGFPRETLKQINTTLKFAMDALKKYDVLPHMAMARADPGTDLYAEAQMNGHLVTDVAVSNTGGVHSDMFTRHLIKNKEFDPESLAKINESFHRTAIKISSLKTLKHLLIRPSIALSSMAYFFKNFKKSETIRDNIIKLFFCRLFYLNSLSRIA</sequence>
<keyword evidence="3" id="KW-0479">Metal-binding</keyword>
<reference evidence="7" key="1">
    <citation type="submission" date="2018-05" db="EMBL/GenBank/DDBJ databases">
        <authorList>
            <person name="Lanie J.A."/>
            <person name="Ng W.-L."/>
            <person name="Kazmierczak K.M."/>
            <person name="Andrzejewski T.M."/>
            <person name="Davidsen T.M."/>
            <person name="Wayne K.J."/>
            <person name="Tettelin H."/>
            <person name="Glass J.I."/>
            <person name="Rusch D."/>
            <person name="Podicherti R."/>
            <person name="Tsui H.-C.T."/>
            <person name="Winkler M.E."/>
        </authorList>
    </citation>
    <scope>NUCLEOTIDE SEQUENCE</scope>
</reference>
<dbReference type="Pfam" id="PF04055">
    <property type="entry name" value="Radical_SAM"/>
    <property type="match status" value="1"/>
</dbReference>
<evidence type="ECO:0000256" key="4">
    <source>
        <dbReference type="ARBA" id="ARBA00023004"/>
    </source>
</evidence>
<dbReference type="InterPro" id="IPR051198">
    <property type="entry name" value="BchE-like"/>
</dbReference>
<accession>A0A382VHL5</accession>
<comment type="cofactor">
    <cofactor evidence="1">
        <name>[4Fe-4S] cluster</name>
        <dbReference type="ChEBI" id="CHEBI:49883"/>
    </cofactor>
</comment>
<evidence type="ECO:0000256" key="5">
    <source>
        <dbReference type="ARBA" id="ARBA00023014"/>
    </source>
</evidence>
<proteinExistence type="predicted"/>
<feature type="non-terminal residue" evidence="7">
    <location>
        <position position="284"/>
    </location>
</feature>
<dbReference type="SUPFAM" id="SSF102114">
    <property type="entry name" value="Radical SAM enzymes"/>
    <property type="match status" value="1"/>
</dbReference>
<dbReference type="GO" id="GO:0046872">
    <property type="term" value="F:metal ion binding"/>
    <property type="evidence" value="ECO:0007669"/>
    <property type="project" value="UniProtKB-KW"/>
</dbReference>
<dbReference type="PANTHER" id="PTHR43409">
    <property type="entry name" value="ANAEROBIC MAGNESIUM-PROTOPORPHYRIN IX MONOMETHYL ESTER CYCLASE-RELATED"/>
    <property type="match status" value="1"/>
</dbReference>
<evidence type="ECO:0000256" key="3">
    <source>
        <dbReference type="ARBA" id="ARBA00022723"/>
    </source>
</evidence>
<protein>
    <recommendedName>
        <fullName evidence="6">Radical SAM core domain-containing protein</fullName>
    </recommendedName>
</protein>
<feature type="non-terminal residue" evidence="7">
    <location>
        <position position="1"/>
    </location>
</feature>
<dbReference type="EMBL" id="UINC01152033">
    <property type="protein sequence ID" value="SVD45989.1"/>
    <property type="molecule type" value="Genomic_DNA"/>
</dbReference>
<dbReference type="InterPro" id="IPR058240">
    <property type="entry name" value="rSAM_sf"/>
</dbReference>
<dbReference type="InterPro" id="IPR023404">
    <property type="entry name" value="rSAM_horseshoe"/>
</dbReference>
<dbReference type="GO" id="GO:0003824">
    <property type="term" value="F:catalytic activity"/>
    <property type="evidence" value="ECO:0007669"/>
    <property type="project" value="InterPro"/>
</dbReference>
<keyword evidence="2" id="KW-0949">S-adenosyl-L-methionine</keyword>
<dbReference type="PROSITE" id="PS51918">
    <property type="entry name" value="RADICAL_SAM"/>
    <property type="match status" value="1"/>
</dbReference>
<evidence type="ECO:0000259" key="6">
    <source>
        <dbReference type="PROSITE" id="PS51918"/>
    </source>
</evidence>
<gene>
    <name evidence="7" type="ORF">METZ01_LOCUS398843</name>
</gene>
<keyword evidence="5" id="KW-0411">Iron-sulfur</keyword>
<evidence type="ECO:0000256" key="2">
    <source>
        <dbReference type="ARBA" id="ARBA00022691"/>
    </source>
</evidence>
<dbReference type="GO" id="GO:0051536">
    <property type="term" value="F:iron-sulfur cluster binding"/>
    <property type="evidence" value="ECO:0007669"/>
    <property type="project" value="UniProtKB-KW"/>
</dbReference>
<feature type="domain" description="Radical SAM core" evidence="6">
    <location>
        <begin position="1"/>
        <end position="195"/>
    </location>
</feature>
<keyword evidence="4" id="KW-0408">Iron</keyword>
<dbReference type="Gene3D" id="3.80.30.20">
    <property type="entry name" value="tm_1862 like domain"/>
    <property type="match status" value="1"/>
</dbReference>
<dbReference type="AlphaFoldDB" id="A0A382VHL5"/>